<sequence>MKKRRENKAGKYNNIPQGIGLGFNGNNPPTTSADNLLTTTTFYDVVEIEADCKDCRQIPSVAKILWHCNVADANFQCHQADEQFLTSLLGTRTVRIDDGCKTT</sequence>
<dbReference type="Proteomes" id="UP000054721">
    <property type="component" value="Unassembled WGS sequence"/>
</dbReference>
<accession>A0A0V1KZD4</accession>
<keyword evidence="2" id="KW-1185">Reference proteome</keyword>
<reference evidence="1 2" key="1">
    <citation type="submission" date="2015-05" db="EMBL/GenBank/DDBJ databases">
        <title>Evolution of Trichinella species and genotypes.</title>
        <authorList>
            <person name="Korhonen P.K."/>
            <person name="Edoardo P."/>
            <person name="Giuseppe L.R."/>
            <person name="Gasser R.B."/>
        </authorList>
    </citation>
    <scope>NUCLEOTIDE SEQUENCE [LARGE SCALE GENOMIC DNA]</scope>
    <source>
        <strain evidence="1">ISS10</strain>
    </source>
</reference>
<dbReference type="OrthoDB" id="5411773at2759"/>
<proteinExistence type="predicted"/>
<dbReference type="AlphaFoldDB" id="A0A0V1KZD4"/>
<gene>
    <name evidence="1" type="ORF">T02_9699</name>
</gene>
<dbReference type="EMBL" id="JYDW01000186">
    <property type="protein sequence ID" value="KRZ52666.1"/>
    <property type="molecule type" value="Genomic_DNA"/>
</dbReference>
<comment type="caution">
    <text evidence="1">The sequence shown here is derived from an EMBL/GenBank/DDBJ whole genome shotgun (WGS) entry which is preliminary data.</text>
</comment>
<evidence type="ECO:0000313" key="2">
    <source>
        <dbReference type="Proteomes" id="UP000054721"/>
    </source>
</evidence>
<name>A0A0V1KZD4_9BILA</name>
<evidence type="ECO:0000313" key="1">
    <source>
        <dbReference type="EMBL" id="KRZ52666.1"/>
    </source>
</evidence>
<protein>
    <submittedName>
        <fullName evidence="1">Uncharacterized protein</fullName>
    </submittedName>
</protein>
<organism evidence="1 2">
    <name type="scientific">Trichinella nativa</name>
    <dbReference type="NCBI Taxonomy" id="6335"/>
    <lineage>
        <taxon>Eukaryota</taxon>
        <taxon>Metazoa</taxon>
        <taxon>Ecdysozoa</taxon>
        <taxon>Nematoda</taxon>
        <taxon>Enoplea</taxon>
        <taxon>Dorylaimia</taxon>
        <taxon>Trichinellida</taxon>
        <taxon>Trichinellidae</taxon>
        <taxon>Trichinella</taxon>
    </lineage>
</organism>